<dbReference type="STRING" id="642492.Clole_2907"/>
<keyword evidence="4" id="KW-1185">Reference proteome</keyword>
<dbReference type="eggNOG" id="COG1671">
    <property type="taxonomic scope" value="Bacteria"/>
</dbReference>
<dbReference type="HAMAP" id="MF_00489">
    <property type="entry name" value="UPF0178"/>
    <property type="match status" value="1"/>
</dbReference>
<dbReference type="KEGG" id="cle:Clole_2907"/>
<organism evidence="3 4">
    <name type="scientific">Cellulosilyticum lentocellum (strain ATCC 49066 / DSM 5427 / NCIMB 11756 / RHM5)</name>
    <name type="common">Clostridium lentocellum</name>
    <dbReference type="NCBI Taxonomy" id="642492"/>
    <lineage>
        <taxon>Bacteria</taxon>
        <taxon>Bacillati</taxon>
        <taxon>Bacillota</taxon>
        <taxon>Clostridia</taxon>
        <taxon>Lachnospirales</taxon>
        <taxon>Cellulosilyticaceae</taxon>
        <taxon>Cellulosilyticum</taxon>
    </lineage>
</organism>
<comment type="similarity">
    <text evidence="1 2">Belongs to the UPF0178 family.</text>
</comment>
<dbReference type="RefSeq" id="WP_013657884.1">
    <property type="nucleotide sequence ID" value="NC_015275.1"/>
</dbReference>
<dbReference type="Pfam" id="PF02639">
    <property type="entry name" value="DUF188"/>
    <property type="match status" value="1"/>
</dbReference>
<sequence length="144" mass="15741">MKILIDGDGCPVIDLTLEVARCYAIEVIIFCDTSHHIEKPGAITKVVTKGSDAVDFVLVNDTKEGDLVITQDYGLAAMALAKKAKAMNQNGLVFSDDNLSTLLFSRHIAKEVRRQGGRTKGPKKRDPKQNEAFKASLIKVIEAQ</sequence>
<protein>
    <recommendedName>
        <fullName evidence="2">UPF0178 protein Clole_2907</fullName>
    </recommendedName>
</protein>
<evidence type="ECO:0000256" key="1">
    <source>
        <dbReference type="ARBA" id="ARBA00008522"/>
    </source>
</evidence>
<accession>F2JLS8</accession>
<dbReference type="NCBIfam" id="NF001095">
    <property type="entry name" value="PRK00124.1"/>
    <property type="match status" value="1"/>
</dbReference>
<dbReference type="Proteomes" id="UP000008467">
    <property type="component" value="Chromosome"/>
</dbReference>
<gene>
    <name evidence="3" type="ordered locus">Clole_2907</name>
</gene>
<dbReference type="HOGENOM" id="CLU_106619_0_0_9"/>
<reference evidence="3 4" key="1">
    <citation type="journal article" date="2011" name="J. Bacteriol.">
        <title>Complete genome sequence of the cellulose-degrading bacterium Cellulosilyticum lentocellum.</title>
        <authorList>
            <consortium name="US DOE Joint Genome Institute"/>
            <person name="Miller D.A."/>
            <person name="Suen G."/>
            <person name="Bruce D."/>
            <person name="Copeland A."/>
            <person name="Cheng J.F."/>
            <person name="Detter C."/>
            <person name="Goodwin L.A."/>
            <person name="Han C.S."/>
            <person name="Hauser L.J."/>
            <person name="Land M.L."/>
            <person name="Lapidus A."/>
            <person name="Lucas S."/>
            <person name="Meincke L."/>
            <person name="Pitluck S."/>
            <person name="Tapia R."/>
            <person name="Teshima H."/>
            <person name="Woyke T."/>
            <person name="Fox B.G."/>
            <person name="Angert E.R."/>
            <person name="Currie C.R."/>
        </authorList>
    </citation>
    <scope>NUCLEOTIDE SEQUENCE [LARGE SCALE GENOMIC DNA]</scope>
    <source>
        <strain evidence="4">ATCC 49066 / DSM 5427 / NCIMB 11756 / RHM5</strain>
    </source>
</reference>
<name>F2JLS8_CELLD</name>
<evidence type="ECO:0000313" key="4">
    <source>
        <dbReference type="Proteomes" id="UP000008467"/>
    </source>
</evidence>
<dbReference type="EMBL" id="CP002582">
    <property type="protein sequence ID" value="ADZ84604.1"/>
    <property type="molecule type" value="Genomic_DNA"/>
</dbReference>
<dbReference type="PANTHER" id="PTHR35146">
    <property type="entry name" value="UPF0178 PROTEIN YAII"/>
    <property type="match status" value="1"/>
</dbReference>
<evidence type="ECO:0000313" key="3">
    <source>
        <dbReference type="EMBL" id="ADZ84604.1"/>
    </source>
</evidence>
<dbReference type="InterPro" id="IPR003791">
    <property type="entry name" value="UPF0178"/>
</dbReference>
<dbReference type="PANTHER" id="PTHR35146:SF1">
    <property type="entry name" value="UPF0178 PROTEIN YAII"/>
    <property type="match status" value="1"/>
</dbReference>
<proteinExistence type="inferred from homology"/>
<evidence type="ECO:0000256" key="2">
    <source>
        <dbReference type="HAMAP-Rule" id="MF_00489"/>
    </source>
</evidence>
<dbReference type="AlphaFoldDB" id="F2JLS8"/>